<dbReference type="Proteomes" id="UP000748067">
    <property type="component" value="Unassembled WGS sequence"/>
</dbReference>
<dbReference type="OrthoDB" id="6898060at2"/>
<organism evidence="2 3">
    <name type="scientific">Pseudomonas antarctica</name>
    <dbReference type="NCBI Taxonomy" id="219572"/>
    <lineage>
        <taxon>Bacteria</taxon>
        <taxon>Pseudomonadati</taxon>
        <taxon>Pseudomonadota</taxon>
        <taxon>Gammaproteobacteria</taxon>
        <taxon>Pseudomonadales</taxon>
        <taxon>Pseudomonadaceae</taxon>
        <taxon>Pseudomonas</taxon>
    </lineage>
</organism>
<accession>A0A1H0BTV1</accession>
<keyword evidence="4" id="KW-1185">Reference proteome</keyword>
<protein>
    <submittedName>
        <fullName evidence="2">Uncharacterized protein</fullName>
    </submittedName>
</protein>
<dbReference type="EMBL" id="JXDI01000003">
    <property type="protein sequence ID" value="KAF2406641.1"/>
    <property type="molecule type" value="Genomic_DNA"/>
</dbReference>
<sequence length="98" mass="11116">MNSDDLRKELALSKFFEGDSSLNNAVQGLSQAEKKLCIESAFEQEAARLGVEVWELTLTMISQSPQELKRLTLAFHREVSEMVEMAWKDYCSLNGITE</sequence>
<reference evidence="1 4" key="1">
    <citation type="submission" date="2015-01" db="EMBL/GenBank/DDBJ databases">
        <title>Genome Sequence of Pseudomonas antarctica CMS 35.</title>
        <authorList>
            <person name="Voget S."/>
            <person name="Chow J."/>
            <person name="Daniel R."/>
            <person name="Streit W."/>
        </authorList>
    </citation>
    <scope>NUCLEOTIDE SEQUENCE [LARGE SCALE GENOMIC DNA]</scope>
    <source>
        <strain evidence="1 4">CMS 35</strain>
    </source>
</reference>
<proteinExistence type="predicted"/>
<dbReference type="RefSeq" id="WP_083359032.1">
    <property type="nucleotide sequence ID" value="NZ_JXDI01000003.1"/>
</dbReference>
<dbReference type="Pfam" id="PF19925">
    <property type="entry name" value="DUF6388"/>
    <property type="match status" value="1"/>
</dbReference>
<evidence type="ECO:0000313" key="3">
    <source>
        <dbReference type="Proteomes" id="UP000182470"/>
    </source>
</evidence>
<name>A0A1H0BTV1_9PSED</name>
<gene>
    <name evidence="1" type="ORF">PSAN_48170</name>
    <name evidence="2" type="ORF">SAMN04490179_4477</name>
</gene>
<evidence type="ECO:0000313" key="1">
    <source>
        <dbReference type="EMBL" id="KAF2406641.1"/>
    </source>
</evidence>
<evidence type="ECO:0000313" key="2">
    <source>
        <dbReference type="EMBL" id="SDN49027.1"/>
    </source>
</evidence>
<evidence type="ECO:0000313" key="4">
    <source>
        <dbReference type="Proteomes" id="UP000748067"/>
    </source>
</evidence>
<reference evidence="2 3" key="2">
    <citation type="submission" date="2016-10" db="EMBL/GenBank/DDBJ databases">
        <authorList>
            <person name="de Groot N.N."/>
        </authorList>
    </citation>
    <scope>NUCLEOTIDE SEQUENCE [LARGE SCALE GENOMIC DNA]</scope>
    <source>
        <strain evidence="2 3">BS2772</strain>
    </source>
</reference>
<dbReference type="EMBL" id="LT629704">
    <property type="protein sequence ID" value="SDN49027.1"/>
    <property type="molecule type" value="Genomic_DNA"/>
</dbReference>
<dbReference type="InterPro" id="IPR045662">
    <property type="entry name" value="DUF6388"/>
</dbReference>
<dbReference type="AlphaFoldDB" id="A0A1H0BTV1"/>
<dbReference type="Proteomes" id="UP000182470">
    <property type="component" value="Chromosome I"/>
</dbReference>